<evidence type="ECO:0000313" key="8">
    <source>
        <dbReference type="EMBL" id="BDG02116.1"/>
    </source>
</evidence>
<name>A0ABN6MP27_9BACT</name>
<keyword evidence="9" id="KW-1185">Reference proteome</keyword>
<reference evidence="9" key="1">
    <citation type="journal article" date="2022" name="Int. J. Syst. Evol. Microbiol.">
        <title>Anaeromyxobacter oryzae sp. nov., Anaeromyxobacter diazotrophicus sp. nov. and Anaeromyxobacter paludicola sp. nov., isolated from paddy soils.</title>
        <authorList>
            <person name="Itoh H."/>
            <person name="Xu Z."/>
            <person name="Mise K."/>
            <person name="Masuda Y."/>
            <person name="Ushijima N."/>
            <person name="Hayakawa C."/>
            <person name="Shiratori Y."/>
            <person name="Senoo K."/>
        </authorList>
    </citation>
    <scope>NUCLEOTIDE SEQUENCE [LARGE SCALE GENOMIC DNA]</scope>
    <source>
        <strain evidence="9">Red232</strain>
    </source>
</reference>
<dbReference type="Pfam" id="PF08281">
    <property type="entry name" value="Sigma70_r4_2"/>
    <property type="match status" value="1"/>
</dbReference>
<accession>A0ABN6MP27</accession>
<evidence type="ECO:0000313" key="9">
    <source>
        <dbReference type="Proteomes" id="UP001162891"/>
    </source>
</evidence>
<dbReference type="InterPro" id="IPR036388">
    <property type="entry name" value="WH-like_DNA-bd_sf"/>
</dbReference>
<proteinExistence type="inferred from homology"/>
<evidence type="ECO:0000256" key="1">
    <source>
        <dbReference type="ARBA" id="ARBA00010641"/>
    </source>
</evidence>
<dbReference type="Proteomes" id="UP001162891">
    <property type="component" value="Chromosome"/>
</dbReference>
<dbReference type="InterPro" id="IPR013324">
    <property type="entry name" value="RNA_pol_sigma_r3/r4-like"/>
</dbReference>
<dbReference type="PANTHER" id="PTHR43133">
    <property type="entry name" value="RNA POLYMERASE ECF-TYPE SIGMA FACTO"/>
    <property type="match status" value="1"/>
</dbReference>
<evidence type="ECO:0000259" key="7">
    <source>
        <dbReference type="Pfam" id="PF08281"/>
    </source>
</evidence>
<evidence type="ECO:0000256" key="2">
    <source>
        <dbReference type="ARBA" id="ARBA00023015"/>
    </source>
</evidence>
<dbReference type="InterPro" id="IPR013325">
    <property type="entry name" value="RNA_pol_sigma_r2"/>
</dbReference>
<organism evidence="8 9">
    <name type="scientific">Anaeromyxobacter oryzae</name>
    <dbReference type="NCBI Taxonomy" id="2918170"/>
    <lineage>
        <taxon>Bacteria</taxon>
        <taxon>Pseudomonadati</taxon>
        <taxon>Myxococcota</taxon>
        <taxon>Myxococcia</taxon>
        <taxon>Myxococcales</taxon>
        <taxon>Cystobacterineae</taxon>
        <taxon>Anaeromyxobacteraceae</taxon>
        <taxon>Anaeromyxobacter</taxon>
    </lineage>
</organism>
<dbReference type="InterPro" id="IPR039425">
    <property type="entry name" value="RNA_pol_sigma-70-like"/>
</dbReference>
<dbReference type="InterPro" id="IPR014284">
    <property type="entry name" value="RNA_pol_sigma-70_dom"/>
</dbReference>
<dbReference type="InterPro" id="IPR013249">
    <property type="entry name" value="RNA_pol_sigma70_r4_t2"/>
</dbReference>
<evidence type="ECO:0000256" key="5">
    <source>
        <dbReference type="SAM" id="MobiDB-lite"/>
    </source>
</evidence>
<dbReference type="Gene3D" id="1.10.10.10">
    <property type="entry name" value="Winged helix-like DNA-binding domain superfamily/Winged helix DNA-binding domain"/>
    <property type="match status" value="1"/>
</dbReference>
<sequence length="191" mass="21116">MIAMSRRPSPDRGTSPRFEDALAHADALYNLARHLTRNADDAEDLVQETYARAVRGWDGRDGEASLAAWLFRILRNAWLDRWRRDRRSPLDAEGDPADAPDAAPGDDAWLRNDLELERMRGLVAEEIEAALATLSEDARTVVLLDVEGFTETEVAHVLGCAVGTVKSRLARARAALRARLGDYAHALGSRS</sequence>
<dbReference type="NCBIfam" id="TIGR02937">
    <property type="entry name" value="sigma70-ECF"/>
    <property type="match status" value="1"/>
</dbReference>
<keyword evidence="3" id="KW-0731">Sigma factor</keyword>
<dbReference type="SUPFAM" id="SSF88659">
    <property type="entry name" value="Sigma3 and sigma4 domains of RNA polymerase sigma factors"/>
    <property type="match status" value="1"/>
</dbReference>
<dbReference type="PANTHER" id="PTHR43133:SF25">
    <property type="entry name" value="RNA POLYMERASE SIGMA FACTOR RFAY-RELATED"/>
    <property type="match status" value="1"/>
</dbReference>
<protein>
    <submittedName>
        <fullName evidence="8">RNA polymerase sigma factor RpoE</fullName>
    </submittedName>
</protein>
<dbReference type="Gene3D" id="1.10.1740.10">
    <property type="match status" value="1"/>
</dbReference>
<evidence type="ECO:0000256" key="4">
    <source>
        <dbReference type="ARBA" id="ARBA00023163"/>
    </source>
</evidence>
<keyword evidence="4" id="KW-0804">Transcription</keyword>
<feature type="region of interest" description="Disordered" evidence="5">
    <location>
        <begin position="88"/>
        <end position="107"/>
    </location>
</feature>
<dbReference type="Pfam" id="PF04542">
    <property type="entry name" value="Sigma70_r2"/>
    <property type="match status" value="1"/>
</dbReference>
<keyword evidence="2" id="KW-0805">Transcription regulation</keyword>
<comment type="similarity">
    <text evidence="1">Belongs to the sigma-70 factor family. ECF subfamily.</text>
</comment>
<dbReference type="SUPFAM" id="SSF88946">
    <property type="entry name" value="Sigma2 domain of RNA polymerase sigma factors"/>
    <property type="match status" value="1"/>
</dbReference>
<feature type="domain" description="RNA polymerase sigma factor 70 region 4 type 2" evidence="7">
    <location>
        <begin position="125"/>
        <end position="176"/>
    </location>
</feature>
<evidence type="ECO:0000256" key="3">
    <source>
        <dbReference type="ARBA" id="ARBA00023082"/>
    </source>
</evidence>
<dbReference type="EMBL" id="AP025591">
    <property type="protein sequence ID" value="BDG02116.1"/>
    <property type="molecule type" value="Genomic_DNA"/>
</dbReference>
<evidence type="ECO:0000259" key="6">
    <source>
        <dbReference type="Pfam" id="PF04542"/>
    </source>
</evidence>
<gene>
    <name evidence="8" type="ORF">AMOR_11120</name>
</gene>
<dbReference type="InterPro" id="IPR007627">
    <property type="entry name" value="RNA_pol_sigma70_r2"/>
</dbReference>
<feature type="domain" description="RNA polymerase sigma-70 region 2" evidence="6">
    <location>
        <begin position="23"/>
        <end position="87"/>
    </location>
</feature>